<reference evidence="2" key="2">
    <citation type="submission" date="2021-04" db="EMBL/GenBank/DDBJ databases">
        <authorList>
            <person name="Gilroy R."/>
        </authorList>
    </citation>
    <scope>NUCLEOTIDE SEQUENCE</scope>
    <source>
        <strain evidence="2">6627</strain>
    </source>
</reference>
<name>A0A9D1UWR1_9LACO</name>
<dbReference type="GO" id="GO:0005829">
    <property type="term" value="C:cytosol"/>
    <property type="evidence" value="ECO:0007669"/>
    <property type="project" value="TreeGrafter"/>
</dbReference>
<proteinExistence type="inferred from homology"/>
<dbReference type="Proteomes" id="UP000823963">
    <property type="component" value="Unassembled WGS sequence"/>
</dbReference>
<reference evidence="2" key="1">
    <citation type="journal article" date="2021" name="PeerJ">
        <title>Extensive microbial diversity within the chicken gut microbiome revealed by metagenomics and culture.</title>
        <authorList>
            <person name="Gilroy R."/>
            <person name="Ravi A."/>
            <person name="Getino M."/>
            <person name="Pursley I."/>
            <person name="Horton D.L."/>
            <person name="Alikhan N.F."/>
            <person name="Baker D."/>
            <person name="Gharbi K."/>
            <person name="Hall N."/>
            <person name="Watson M."/>
            <person name="Adriaenssens E.M."/>
            <person name="Foster-Nyarko E."/>
            <person name="Jarju S."/>
            <person name="Secka A."/>
            <person name="Antonio M."/>
            <person name="Oren A."/>
            <person name="Chaudhuri R.R."/>
            <person name="La Ragione R."/>
            <person name="Hildebrand F."/>
            <person name="Pallen M.J."/>
        </authorList>
    </citation>
    <scope>NUCLEOTIDE SEQUENCE</scope>
    <source>
        <strain evidence="2">6627</strain>
    </source>
</reference>
<dbReference type="EMBL" id="DXFP01000028">
    <property type="protein sequence ID" value="HIX01800.1"/>
    <property type="molecule type" value="Genomic_DNA"/>
</dbReference>
<gene>
    <name evidence="2" type="primary">yaaA</name>
    <name evidence="2" type="ORF">H9861_03500</name>
</gene>
<protein>
    <recommendedName>
        <fullName evidence="1">UPF0246 protein H9861_03500</fullName>
    </recommendedName>
</protein>
<accession>A0A9D1UWR1</accession>
<dbReference type="GO" id="GO:0033194">
    <property type="term" value="P:response to hydroperoxide"/>
    <property type="evidence" value="ECO:0007669"/>
    <property type="project" value="TreeGrafter"/>
</dbReference>
<dbReference type="InterPro" id="IPR005583">
    <property type="entry name" value="YaaA"/>
</dbReference>
<dbReference type="Pfam" id="PF03883">
    <property type="entry name" value="H2O2_YaaD"/>
    <property type="match status" value="1"/>
</dbReference>
<evidence type="ECO:0000313" key="3">
    <source>
        <dbReference type="Proteomes" id="UP000823963"/>
    </source>
</evidence>
<comment type="similarity">
    <text evidence="1">Belongs to the UPF0246 family.</text>
</comment>
<organism evidence="2 3">
    <name type="scientific">Candidatus Ligilactobacillus excrementigallinarum</name>
    <dbReference type="NCBI Taxonomy" id="2838641"/>
    <lineage>
        <taxon>Bacteria</taxon>
        <taxon>Bacillati</taxon>
        <taxon>Bacillota</taxon>
        <taxon>Bacilli</taxon>
        <taxon>Lactobacillales</taxon>
        <taxon>Lactobacillaceae</taxon>
        <taxon>Ligilactobacillus</taxon>
    </lineage>
</organism>
<evidence type="ECO:0000313" key="2">
    <source>
        <dbReference type="EMBL" id="HIX01800.1"/>
    </source>
</evidence>
<dbReference type="HAMAP" id="MF_00652">
    <property type="entry name" value="UPF0246"/>
    <property type="match status" value="1"/>
</dbReference>
<dbReference type="PANTHER" id="PTHR30283">
    <property type="entry name" value="PEROXIDE STRESS RESPONSE PROTEIN YAAA"/>
    <property type="match status" value="1"/>
</dbReference>
<dbReference type="AlphaFoldDB" id="A0A9D1UWR1"/>
<sequence>MKIIISPAKQMRVDVDTFDATSTPIFFKQATEIRDYLQSLSIDELKKVWNVNDKLLKLNYQRLSTMNFNDELLTPAILGFDGLQYKYMSPDLFTQPALDFIQDNLRILSSFYGVLRPFDGIKPYRLEMRAKVHVNGTKNLHEFWNHTWFDELAREDNVILNLASKMYASQIEKYQKLHPEVRFITCIFGHYDRNKDKVIRDNTYAKMARGEMVRFIAENQITDYKKLSKFSDFGYNCVSSSRDKLLFLREK</sequence>
<evidence type="ECO:0000256" key="1">
    <source>
        <dbReference type="HAMAP-Rule" id="MF_00652"/>
    </source>
</evidence>
<comment type="caution">
    <text evidence="2">The sequence shown here is derived from an EMBL/GenBank/DDBJ whole genome shotgun (WGS) entry which is preliminary data.</text>
</comment>
<dbReference type="PANTHER" id="PTHR30283:SF4">
    <property type="entry name" value="PEROXIDE STRESS RESISTANCE PROTEIN YAAA"/>
    <property type="match status" value="1"/>
</dbReference>
<dbReference type="NCBIfam" id="NF002543">
    <property type="entry name" value="PRK02101.1-4"/>
    <property type="match status" value="1"/>
</dbReference>